<comment type="caution">
    <text evidence="3">The sequence shown here is derived from an EMBL/GenBank/DDBJ whole genome shotgun (WGS) entry which is preliminary data.</text>
</comment>
<dbReference type="GO" id="GO:0080044">
    <property type="term" value="F:quercetin 7-O-glucosyltransferase activity"/>
    <property type="evidence" value="ECO:0007669"/>
    <property type="project" value="TreeGrafter"/>
</dbReference>
<protein>
    <submittedName>
        <fullName evidence="3">Glycosyltransferase</fullName>
    </submittedName>
</protein>
<dbReference type="AlphaFoldDB" id="A0A7J6WI25"/>
<dbReference type="PANTHER" id="PTHR11926">
    <property type="entry name" value="GLUCOSYL/GLUCURONOSYL TRANSFERASES"/>
    <property type="match status" value="1"/>
</dbReference>
<reference evidence="3 4" key="1">
    <citation type="submission" date="2020-06" db="EMBL/GenBank/DDBJ databases">
        <title>Transcriptomic and genomic resources for Thalictrum thalictroides and T. hernandezii: Facilitating candidate gene discovery in an emerging model plant lineage.</title>
        <authorList>
            <person name="Arias T."/>
            <person name="Riano-Pachon D.M."/>
            <person name="Di Stilio V.S."/>
        </authorList>
    </citation>
    <scope>NUCLEOTIDE SEQUENCE [LARGE SCALE GENOMIC DNA]</scope>
    <source>
        <strain evidence="4">cv. WT478/WT964</strain>
        <tissue evidence="3">Leaves</tissue>
    </source>
</reference>
<name>A0A7J6WI25_THATH</name>
<comment type="similarity">
    <text evidence="1">Belongs to the UDP-glycosyltransferase family.</text>
</comment>
<evidence type="ECO:0000313" key="4">
    <source>
        <dbReference type="Proteomes" id="UP000554482"/>
    </source>
</evidence>
<keyword evidence="4" id="KW-1185">Reference proteome</keyword>
<gene>
    <name evidence="3" type="ORF">FRX31_013846</name>
</gene>
<organism evidence="3 4">
    <name type="scientific">Thalictrum thalictroides</name>
    <name type="common">Rue-anemone</name>
    <name type="synonym">Anemone thalictroides</name>
    <dbReference type="NCBI Taxonomy" id="46969"/>
    <lineage>
        <taxon>Eukaryota</taxon>
        <taxon>Viridiplantae</taxon>
        <taxon>Streptophyta</taxon>
        <taxon>Embryophyta</taxon>
        <taxon>Tracheophyta</taxon>
        <taxon>Spermatophyta</taxon>
        <taxon>Magnoliopsida</taxon>
        <taxon>Ranunculales</taxon>
        <taxon>Ranunculaceae</taxon>
        <taxon>Thalictroideae</taxon>
        <taxon>Thalictrum</taxon>
    </lineage>
</organism>
<dbReference type="Pfam" id="PF26168">
    <property type="entry name" value="Glyco_transf_N"/>
    <property type="match status" value="1"/>
</dbReference>
<dbReference type="InterPro" id="IPR058980">
    <property type="entry name" value="Glyco_transf_N"/>
</dbReference>
<proteinExistence type="inferred from homology"/>
<dbReference type="PANTHER" id="PTHR11926:SF1392">
    <property type="entry name" value="GLYCOSYLTRANSFERASE"/>
    <property type="match status" value="1"/>
</dbReference>
<evidence type="ECO:0000313" key="3">
    <source>
        <dbReference type="EMBL" id="KAF5196567.1"/>
    </source>
</evidence>
<accession>A0A7J6WI25</accession>
<dbReference type="EMBL" id="JABWDY010015809">
    <property type="protein sequence ID" value="KAF5196567.1"/>
    <property type="molecule type" value="Genomic_DNA"/>
</dbReference>
<dbReference type="OrthoDB" id="5835829at2759"/>
<dbReference type="SUPFAM" id="SSF53756">
    <property type="entry name" value="UDP-Glycosyltransferase/glycogen phosphorylase"/>
    <property type="match status" value="1"/>
</dbReference>
<dbReference type="GO" id="GO:0080043">
    <property type="term" value="F:quercetin 3-O-glucosyltransferase activity"/>
    <property type="evidence" value="ECO:0007669"/>
    <property type="project" value="TreeGrafter"/>
</dbReference>
<dbReference type="Gene3D" id="3.40.50.2000">
    <property type="entry name" value="Glycogen Phosphorylase B"/>
    <property type="match status" value="1"/>
</dbReference>
<feature type="domain" description="Glycosyltransferase N-terminal" evidence="2">
    <location>
        <begin position="11"/>
        <end position="54"/>
    </location>
</feature>
<sequence>MEMEQKPVAHVLIFPFPAQGHVNSMLMLAELLCFSGLHVTFLNTEHYHQRLLRFTDAQTRFACFSKFRFVTITDGLPYDHPRSVNHLKDLLTGIESSQPVFRELLISNQPPVTCTIIDGLIAFVMDVSKQLGIPSICFQPASACFLWAACCYQNLIEAGELPFAGIYV</sequence>
<evidence type="ECO:0000256" key="1">
    <source>
        <dbReference type="ARBA" id="ARBA00009995"/>
    </source>
</evidence>
<evidence type="ECO:0000259" key="2">
    <source>
        <dbReference type="Pfam" id="PF26168"/>
    </source>
</evidence>
<keyword evidence="3" id="KW-0808">Transferase</keyword>
<dbReference type="Proteomes" id="UP000554482">
    <property type="component" value="Unassembled WGS sequence"/>
</dbReference>